<evidence type="ECO:0000313" key="1">
    <source>
        <dbReference type="EMBL" id="KAI3824699.1"/>
    </source>
</evidence>
<reference evidence="2" key="1">
    <citation type="journal article" date="2022" name="Mol. Ecol. Resour.">
        <title>The genomes of chicory, endive, great burdock and yacon provide insights into Asteraceae palaeo-polyploidization history and plant inulin production.</title>
        <authorList>
            <person name="Fan W."/>
            <person name="Wang S."/>
            <person name="Wang H."/>
            <person name="Wang A."/>
            <person name="Jiang F."/>
            <person name="Liu H."/>
            <person name="Zhao H."/>
            <person name="Xu D."/>
            <person name="Zhang Y."/>
        </authorList>
    </citation>
    <scope>NUCLEOTIDE SEQUENCE [LARGE SCALE GENOMIC DNA]</scope>
    <source>
        <strain evidence="2">cv. Yunnan</strain>
    </source>
</reference>
<dbReference type="Proteomes" id="UP001056120">
    <property type="component" value="Linkage Group LG02"/>
</dbReference>
<protein>
    <submittedName>
        <fullName evidence="1">Uncharacterized protein</fullName>
    </submittedName>
</protein>
<organism evidence="1 2">
    <name type="scientific">Smallanthus sonchifolius</name>
    <dbReference type="NCBI Taxonomy" id="185202"/>
    <lineage>
        <taxon>Eukaryota</taxon>
        <taxon>Viridiplantae</taxon>
        <taxon>Streptophyta</taxon>
        <taxon>Embryophyta</taxon>
        <taxon>Tracheophyta</taxon>
        <taxon>Spermatophyta</taxon>
        <taxon>Magnoliopsida</taxon>
        <taxon>eudicotyledons</taxon>
        <taxon>Gunneridae</taxon>
        <taxon>Pentapetalae</taxon>
        <taxon>asterids</taxon>
        <taxon>campanulids</taxon>
        <taxon>Asterales</taxon>
        <taxon>Asteraceae</taxon>
        <taxon>Asteroideae</taxon>
        <taxon>Heliantheae alliance</taxon>
        <taxon>Millerieae</taxon>
        <taxon>Smallanthus</taxon>
    </lineage>
</organism>
<gene>
    <name evidence="1" type="ORF">L1987_06168</name>
</gene>
<reference evidence="1 2" key="2">
    <citation type="journal article" date="2022" name="Mol. Ecol. Resour.">
        <title>The genomes of chicory, endive, great burdock and yacon provide insights into Asteraceae paleo-polyploidization history and plant inulin production.</title>
        <authorList>
            <person name="Fan W."/>
            <person name="Wang S."/>
            <person name="Wang H."/>
            <person name="Wang A."/>
            <person name="Jiang F."/>
            <person name="Liu H."/>
            <person name="Zhao H."/>
            <person name="Xu D."/>
            <person name="Zhang Y."/>
        </authorList>
    </citation>
    <scope>NUCLEOTIDE SEQUENCE [LARGE SCALE GENOMIC DNA]</scope>
    <source>
        <strain evidence="2">cv. Yunnan</strain>
        <tissue evidence="1">Leaves</tissue>
    </source>
</reference>
<comment type="caution">
    <text evidence="1">The sequence shown here is derived from an EMBL/GenBank/DDBJ whole genome shotgun (WGS) entry which is preliminary data.</text>
</comment>
<name>A0ACB9JXD3_9ASTR</name>
<sequence length="423" mass="47796">MSDLFSHSFRQYQDLKRQAHVDDMEVGGGVGNKTIVLDKFFHDVENVKEKLYKKVQESNEESKMVQNARKMKLLRSKMGLEFTNLLTTVKIMKGKLETLDKSIVEHRKIPGYGLGSSVDQTHNSVVTSLSKKLKVMMGDFQELRAQINDEYRETIGRSYFTIIGEKANDELIHNLISTGSSEDFMQKAIQDQGREQIMDTISEIQERHDAFIEIEKNLNELHHIFLDMVVLVEAHGEQLNDVESQVAHISSFIRLGTDQIVEAKKLRKRWRKCACIILVLILIVIAYDAVSNKPTSTSTCIRTSLSSPKISTHKSIDRRRKVQSCKMASTLPARQAANLLRLSSPRSASQAASLIQRRGLAGAADHHGPAKVDFWKDPMSPSRWKEEHFVIISLSGWGLLIFGGYKAFSGGKKKDEKLVEAVN</sequence>
<accession>A0ACB9JXD3</accession>
<keyword evidence="2" id="KW-1185">Reference proteome</keyword>
<proteinExistence type="predicted"/>
<dbReference type="EMBL" id="CM042019">
    <property type="protein sequence ID" value="KAI3824699.1"/>
    <property type="molecule type" value="Genomic_DNA"/>
</dbReference>
<evidence type="ECO:0000313" key="2">
    <source>
        <dbReference type="Proteomes" id="UP001056120"/>
    </source>
</evidence>